<evidence type="ECO:0000256" key="1">
    <source>
        <dbReference type="SAM" id="MobiDB-lite"/>
    </source>
</evidence>
<reference evidence="2 3" key="1">
    <citation type="submission" date="2017-11" db="EMBL/GenBank/DDBJ databases">
        <title>The genome of Rhizophagus clarus HR1 reveals common genetic basis of auxotrophy among arbuscular mycorrhizal fungi.</title>
        <authorList>
            <person name="Kobayashi Y."/>
        </authorList>
    </citation>
    <scope>NUCLEOTIDE SEQUENCE [LARGE SCALE GENOMIC DNA]</scope>
    <source>
        <strain evidence="2 3">HR1</strain>
    </source>
</reference>
<sequence length="83" mass="9211">MRALGKTILKDSHAEQWQLQQFEDDDTLTLDSSLSQKSYDKIHKGLADKALKKQQATANRPEESAGPSQPKTTQNGSLDGVER</sequence>
<accession>A0A2Z6RRX7</accession>
<dbReference type="AlphaFoldDB" id="A0A2Z6RRX7"/>
<keyword evidence="3" id="KW-1185">Reference proteome</keyword>
<proteinExistence type="predicted"/>
<dbReference type="Proteomes" id="UP000247702">
    <property type="component" value="Unassembled WGS sequence"/>
</dbReference>
<name>A0A2Z6RRX7_9GLOM</name>
<evidence type="ECO:0000313" key="2">
    <source>
        <dbReference type="EMBL" id="GBC05434.1"/>
    </source>
</evidence>
<gene>
    <name evidence="2" type="ORF">RclHR1_06220007</name>
</gene>
<protein>
    <submittedName>
        <fullName evidence="2">Uncharacterized protein</fullName>
    </submittedName>
</protein>
<feature type="region of interest" description="Disordered" evidence="1">
    <location>
        <begin position="50"/>
        <end position="83"/>
    </location>
</feature>
<feature type="compositionally biased region" description="Polar residues" evidence="1">
    <location>
        <begin position="66"/>
        <end position="77"/>
    </location>
</feature>
<comment type="caution">
    <text evidence="2">The sequence shown here is derived from an EMBL/GenBank/DDBJ whole genome shotgun (WGS) entry which is preliminary data.</text>
</comment>
<organism evidence="2 3">
    <name type="scientific">Rhizophagus clarus</name>
    <dbReference type="NCBI Taxonomy" id="94130"/>
    <lineage>
        <taxon>Eukaryota</taxon>
        <taxon>Fungi</taxon>
        <taxon>Fungi incertae sedis</taxon>
        <taxon>Mucoromycota</taxon>
        <taxon>Glomeromycotina</taxon>
        <taxon>Glomeromycetes</taxon>
        <taxon>Glomerales</taxon>
        <taxon>Glomeraceae</taxon>
        <taxon>Rhizophagus</taxon>
    </lineage>
</organism>
<dbReference type="EMBL" id="BEXD01004007">
    <property type="protein sequence ID" value="GBC05434.1"/>
    <property type="molecule type" value="Genomic_DNA"/>
</dbReference>
<evidence type="ECO:0000313" key="3">
    <source>
        <dbReference type="Proteomes" id="UP000247702"/>
    </source>
</evidence>